<dbReference type="AlphaFoldDB" id="A0A9W4T4C9"/>
<organism evidence="2 3">
    <name type="scientific">Funneliformis geosporum</name>
    <dbReference type="NCBI Taxonomy" id="1117311"/>
    <lineage>
        <taxon>Eukaryota</taxon>
        <taxon>Fungi</taxon>
        <taxon>Fungi incertae sedis</taxon>
        <taxon>Mucoromycota</taxon>
        <taxon>Glomeromycotina</taxon>
        <taxon>Glomeromycetes</taxon>
        <taxon>Glomerales</taxon>
        <taxon>Glomeraceae</taxon>
        <taxon>Funneliformis</taxon>
    </lineage>
</organism>
<reference evidence="2" key="1">
    <citation type="submission" date="2022-08" db="EMBL/GenBank/DDBJ databases">
        <authorList>
            <person name="Kallberg Y."/>
            <person name="Tangrot J."/>
            <person name="Rosling A."/>
        </authorList>
    </citation>
    <scope>NUCLEOTIDE SEQUENCE</scope>
    <source>
        <strain evidence="2">Wild A</strain>
    </source>
</reference>
<dbReference type="InterPro" id="IPR011009">
    <property type="entry name" value="Kinase-like_dom_sf"/>
</dbReference>
<dbReference type="SUPFAM" id="SSF56112">
    <property type="entry name" value="Protein kinase-like (PK-like)"/>
    <property type="match status" value="1"/>
</dbReference>
<dbReference type="InterPro" id="IPR001245">
    <property type="entry name" value="Ser-Thr/Tyr_kinase_cat_dom"/>
</dbReference>
<comment type="caution">
    <text evidence="2">The sequence shown here is derived from an EMBL/GenBank/DDBJ whole genome shotgun (WGS) entry which is preliminary data.</text>
</comment>
<protein>
    <submittedName>
        <fullName evidence="2">15520_t:CDS:1</fullName>
    </submittedName>
</protein>
<evidence type="ECO:0000313" key="2">
    <source>
        <dbReference type="EMBL" id="CAI2191354.1"/>
    </source>
</evidence>
<dbReference type="EMBL" id="CAMKVN010007340">
    <property type="protein sequence ID" value="CAI2191354.1"/>
    <property type="molecule type" value="Genomic_DNA"/>
</dbReference>
<feature type="domain" description="Serine-threonine/tyrosine-protein kinase catalytic" evidence="1">
    <location>
        <begin position="3"/>
        <end position="66"/>
    </location>
</feature>
<dbReference type="GO" id="GO:0004672">
    <property type="term" value="F:protein kinase activity"/>
    <property type="evidence" value="ECO:0007669"/>
    <property type="project" value="InterPro"/>
</dbReference>
<dbReference type="OrthoDB" id="10317303at2759"/>
<feature type="non-terminal residue" evidence="2">
    <location>
        <position position="1"/>
    </location>
</feature>
<dbReference type="Pfam" id="PF07714">
    <property type="entry name" value="PK_Tyr_Ser-Thr"/>
    <property type="match status" value="1"/>
</dbReference>
<name>A0A9W4T4C9_9GLOM</name>
<proteinExistence type="predicted"/>
<evidence type="ECO:0000259" key="1">
    <source>
        <dbReference type="Pfam" id="PF07714"/>
    </source>
</evidence>
<evidence type="ECO:0000313" key="3">
    <source>
        <dbReference type="Proteomes" id="UP001153678"/>
    </source>
</evidence>
<sequence length="66" mass="7553">VLRGQPYTLASDIYSFSMIMCELIFGIPPFNNKAHNLQLCLNICKGKRSKDIKNIPKCFTNLMKKC</sequence>
<keyword evidence="3" id="KW-1185">Reference proteome</keyword>
<accession>A0A9W4T4C9</accession>
<dbReference type="Gene3D" id="1.10.510.10">
    <property type="entry name" value="Transferase(Phosphotransferase) domain 1"/>
    <property type="match status" value="1"/>
</dbReference>
<gene>
    <name evidence="2" type="ORF">FWILDA_LOCUS15032</name>
</gene>
<dbReference type="Proteomes" id="UP001153678">
    <property type="component" value="Unassembled WGS sequence"/>
</dbReference>